<name>A0A8J5U5K0_FUSOX</name>
<organism evidence="3 4">
    <name type="scientific">Fusarium oxysporum f. sp. raphani</name>
    <dbReference type="NCBI Taxonomy" id="96318"/>
    <lineage>
        <taxon>Eukaryota</taxon>
        <taxon>Fungi</taxon>
        <taxon>Dikarya</taxon>
        <taxon>Ascomycota</taxon>
        <taxon>Pezizomycotina</taxon>
        <taxon>Sordariomycetes</taxon>
        <taxon>Hypocreomycetidae</taxon>
        <taxon>Hypocreales</taxon>
        <taxon>Nectriaceae</taxon>
        <taxon>Fusarium</taxon>
        <taxon>Fusarium oxysporum species complex</taxon>
    </lineage>
</organism>
<proteinExistence type="inferred from homology"/>
<gene>
    <name evidence="3" type="ORF">Forpi1262_v009907</name>
</gene>
<sequence>MLLGRLSRALDQQPRTRRPSGKHRESSTLELAAEHGRRGAFVSCRVWLRFAYNGTGRRVVKDGPHIQDYLPWTPSMNVAIDDQIDRSGLVIDRYRSTGSSDRSIDIDIESINRIDQIDWSIDFEACREIGEGEAKAGHVTSDQARDPDRGDQEEQGLADRPSSTSPTQASSRIEPDIFDNDDLEDELYPESTNTSYLTSIASDIRRGIQENGRTYGVYGLHKAWIPSDDLEVERNDLQHCKFTMLMGNELHLAPIVDHPQKILDLGTGSGIWAIDMAEQYPSAKVIGVDTTPVQPNVIPPNLVFEIDDVEDDWLWGEGTFDLIHGRELIMAIRNWPRLMEQAFNHLKPGAYFQLSGSVPDFKSDDGTLPHDSAYIEMGKIYFEMSQRIGCSGWEPTRWKEYFENFGFEDVVERVLKIPTNPWPKDKHLKEIGAFELSHFRDTIGNVFARGYEQILNGDPNYFQVLLAKARKEVLNPNMHSWVPFYVVYGRKPRSSTTEQPLHQKSVSPDT</sequence>
<comment type="caution">
    <text evidence="3">The sequence shown here is derived from an EMBL/GenBank/DDBJ whole genome shotgun (WGS) entry which is preliminary data.</text>
</comment>
<protein>
    <submittedName>
        <fullName evidence="3">Secondary metabolism regulator LAE1</fullName>
    </submittedName>
</protein>
<evidence type="ECO:0000313" key="3">
    <source>
        <dbReference type="EMBL" id="KAG7429080.1"/>
    </source>
</evidence>
<dbReference type="PANTHER" id="PTHR43591:SF31">
    <property type="entry name" value="LAEA-LIKE, PUTATIVE (AFU_ORTHOLOGUE AFUA_8G01930)-RELATED"/>
    <property type="match status" value="1"/>
</dbReference>
<dbReference type="Proteomes" id="UP000693942">
    <property type="component" value="Unassembled WGS sequence"/>
</dbReference>
<reference evidence="3" key="1">
    <citation type="submission" date="2021-04" db="EMBL/GenBank/DDBJ databases">
        <title>First draft genome resource for Brassicaceae pathogens Fusarium oxysporum f. sp. raphani and Fusarium oxysporum f. sp. rapae.</title>
        <authorList>
            <person name="Asai S."/>
        </authorList>
    </citation>
    <scope>NUCLEOTIDE SEQUENCE</scope>
    <source>
        <strain evidence="3">Tf1262</strain>
    </source>
</reference>
<dbReference type="CDD" id="cd02440">
    <property type="entry name" value="AdoMet_MTases"/>
    <property type="match status" value="1"/>
</dbReference>
<dbReference type="GO" id="GO:0008168">
    <property type="term" value="F:methyltransferase activity"/>
    <property type="evidence" value="ECO:0007669"/>
    <property type="project" value="TreeGrafter"/>
</dbReference>
<dbReference type="AlphaFoldDB" id="A0A8J5U5K0"/>
<feature type="compositionally biased region" description="Basic and acidic residues" evidence="2">
    <location>
        <begin position="143"/>
        <end position="152"/>
    </location>
</feature>
<evidence type="ECO:0000313" key="4">
    <source>
        <dbReference type="Proteomes" id="UP000693942"/>
    </source>
</evidence>
<dbReference type="EMBL" id="JAELUR010000007">
    <property type="protein sequence ID" value="KAG7429080.1"/>
    <property type="molecule type" value="Genomic_DNA"/>
</dbReference>
<feature type="region of interest" description="Disordered" evidence="2">
    <location>
        <begin position="132"/>
        <end position="192"/>
    </location>
</feature>
<dbReference type="PANTHER" id="PTHR43591">
    <property type="entry name" value="METHYLTRANSFERASE"/>
    <property type="match status" value="1"/>
</dbReference>
<feature type="compositionally biased region" description="Polar residues" evidence="2">
    <location>
        <begin position="161"/>
        <end position="171"/>
    </location>
</feature>
<evidence type="ECO:0000256" key="1">
    <source>
        <dbReference type="ARBA" id="ARBA00038158"/>
    </source>
</evidence>
<feature type="compositionally biased region" description="Acidic residues" evidence="2">
    <location>
        <begin position="176"/>
        <end position="188"/>
    </location>
</feature>
<feature type="region of interest" description="Disordered" evidence="2">
    <location>
        <begin position="1"/>
        <end position="29"/>
    </location>
</feature>
<comment type="similarity">
    <text evidence="1">Belongs to the methyltransferase superfamily. LaeA methyltransferase family.</text>
</comment>
<dbReference type="Pfam" id="PF13489">
    <property type="entry name" value="Methyltransf_23"/>
    <property type="match status" value="1"/>
</dbReference>
<evidence type="ECO:0000256" key="2">
    <source>
        <dbReference type="SAM" id="MobiDB-lite"/>
    </source>
</evidence>
<accession>A0A8J5U5K0</accession>